<gene>
    <name evidence="1" type="ORF">SAMN05421540_106152</name>
</gene>
<protein>
    <submittedName>
        <fullName evidence="1">Uncharacterized protein</fullName>
    </submittedName>
</protein>
<reference evidence="1 2" key="1">
    <citation type="submission" date="2016-10" db="EMBL/GenBank/DDBJ databases">
        <authorList>
            <person name="de Groot N.N."/>
        </authorList>
    </citation>
    <scope>NUCLEOTIDE SEQUENCE [LARGE SCALE GENOMIC DNA]</scope>
    <source>
        <strain evidence="1 2">DSM 23581</strain>
    </source>
</reference>
<proteinExistence type="predicted"/>
<dbReference type="Proteomes" id="UP000198820">
    <property type="component" value="Unassembled WGS sequence"/>
</dbReference>
<organism evidence="1 2">
    <name type="scientific">Psychroflexus halocasei</name>
    <dbReference type="NCBI Taxonomy" id="908615"/>
    <lineage>
        <taxon>Bacteria</taxon>
        <taxon>Pseudomonadati</taxon>
        <taxon>Bacteroidota</taxon>
        <taxon>Flavobacteriia</taxon>
        <taxon>Flavobacteriales</taxon>
        <taxon>Flavobacteriaceae</taxon>
        <taxon>Psychroflexus</taxon>
    </lineage>
</organism>
<sequence length="40" mass="4706">MLTFEVETLSNHNFEQIEVSMYPNPVQSELHLNSDQKINE</sequence>
<evidence type="ECO:0000313" key="1">
    <source>
        <dbReference type="EMBL" id="SEA51259.1"/>
    </source>
</evidence>
<name>A0A1H4BT26_9FLAO</name>
<dbReference type="EMBL" id="FNQF01000006">
    <property type="protein sequence ID" value="SEA51259.1"/>
    <property type="molecule type" value="Genomic_DNA"/>
</dbReference>
<evidence type="ECO:0000313" key="2">
    <source>
        <dbReference type="Proteomes" id="UP000198820"/>
    </source>
</evidence>
<keyword evidence="2" id="KW-1185">Reference proteome</keyword>
<dbReference type="AlphaFoldDB" id="A0A1H4BT26"/>
<accession>A0A1H4BT26</accession>